<feature type="transmembrane region" description="Helical" evidence="1">
    <location>
        <begin position="151"/>
        <end position="169"/>
    </location>
</feature>
<keyword evidence="3" id="KW-1185">Reference proteome</keyword>
<sequence length="182" mass="20846">MAQKTHWAERNAARQAFTSMPGLYRGKRQFVLFPHGPEPSDFDRYGQYFWFYCGWWIIWLSTIVSAVIIILDLILYVHPEHTPDRRCLALSVVPSATVLIWMTTDGTLRKKTWPRGRLGIEGVVVVGTIVCLALFGVTAGVKLGQGDSFGPWYAVLSWVLGALLLMRFLRLFELYYALRYPE</sequence>
<reference evidence="2 3" key="1">
    <citation type="submission" date="2024-03" db="EMBL/GenBank/DDBJ databases">
        <title>A high-quality draft genome sequence of Diaporthe vaccinii, a causative agent of upright dieback and viscid rot disease in cranberry plants.</title>
        <authorList>
            <person name="Sarrasin M."/>
            <person name="Lang B.F."/>
            <person name="Burger G."/>
        </authorList>
    </citation>
    <scope>NUCLEOTIDE SEQUENCE [LARGE SCALE GENOMIC DNA]</scope>
    <source>
        <strain evidence="2 3">IS7</strain>
    </source>
</reference>
<proteinExistence type="predicted"/>
<dbReference type="Proteomes" id="UP001600888">
    <property type="component" value="Unassembled WGS sequence"/>
</dbReference>
<comment type="caution">
    <text evidence="2">The sequence shown here is derived from an EMBL/GenBank/DDBJ whole genome shotgun (WGS) entry which is preliminary data.</text>
</comment>
<evidence type="ECO:0000256" key="1">
    <source>
        <dbReference type="SAM" id="Phobius"/>
    </source>
</evidence>
<evidence type="ECO:0000313" key="3">
    <source>
        <dbReference type="Proteomes" id="UP001600888"/>
    </source>
</evidence>
<organism evidence="2 3">
    <name type="scientific">Diaporthe vaccinii</name>
    <dbReference type="NCBI Taxonomy" id="105482"/>
    <lineage>
        <taxon>Eukaryota</taxon>
        <taxon>Fungi</taxon>
        <taxon>Dikarya</taxon>
        <taxon>Ascomycota</taxon>
        <taxon>Pezizomycotina</taxon>
        <taxon>Sordariomycetes</taxon>
        <taxon>Sordariomycetidae</taxon>
        <taxon>Diaporthales</taxon>
        <taxon>Diaporthaceae</taxon>
        <taxon>Diaporthe</taxon>
        <taxon>Diaporthe eres species complex</taxon>
    </lineage>
</organism>
<accession>A0ABR4E0U0</accession>
<dbReference type="EMBL" id="JBAWTH010000123">
    <property type="protein sequence ID" value="KAL2276032.1"/>
    <property type="molecule type" value="Genomic_DNA"/>
</dbReference>
<gene>
    <name evidence="2" type="ORF">FJTKL_01426</name>
</gene>
<protein>
    <submittedName>
        <fullName evidence="2">Uncharacterized protein</fullName>
    </submittedName>
</protein>
<feature type="transmembrane region" description="Helical" evidence="1">
    <location>
        <begin position="118"/>
        <end position="139"/>
    </location>
</feature>
<feature type="transmembrane region" description="Helical" evidence="1">
    <location>
        <begin position="49"/>
        <end position="76"/>
    </location>
</feature>
<keyword evidence="1" id="KW-1133">Transmembrane helix</keyword>
<keyword evidence="1" id="KW-0472">Membrane</keyword>
<evidence type="ECO:0000313" key="2">
    <source>
        <dbReference type="EMBL" id="KAL2276032.1"/>
    </source>
</evidence>
<name>A0ABR4E0U0_9PEZI</name>
<keyword evidence="1" id="KW-0812">Transmembrane</keyword>